<keyword evidence="4" id="KW-0560">Oxidoreductase</keyword>
<dbReference type="Proteomes" id="UP000027920">
    <property type="component" value="Unassembled WGS sequence"/>
</dbReference>
<evidence type="ECO:0000256" key="2">
    <source>
        <dbReference type="ARBA" id="ARBA00022630"/>
    </source>
</evidence>
<evidence type="ECO:0000313" key="7">
    <source>
        <dbReference type="EMBL" id="KEF59865.1"/>
    </source>
</evidence>
<keyword evidence="5" id="KW-0503">Monooxygenase</keyword>
<gene>
    <name evidence="7" type="ORF">A1O9_04713</name>
</gene>
<dbReference type="STRING" id="1182545.A0A072PWB5"/>
<proteinExistence type="predicted"/>
<dbReference type="InterPro" id="IPR036188">
    <property type="entry name" value="FAD/NAD-bd_sf"/>
</dbReference>
<evidence type="ECO:0000313" key="8">
    <source>
        <dbReference type="Proteomes" id="UP000027920"/>
    </source>
</evidence>
<sequence length="412" mass="46347">MQGPYPHVLIIGAGLGGPALAQMLRKRGISFEIFERDAGPNSRFQGWSLGTHNLIHKHLIPNMPDDMPSTEVLDHLYPVDLPLQFAWYNADDASRRWGIQDEGTRDHFRANRLRLRDWLTHGYDVQWNKKAIKVEETNDHVTVYFEDGTSAIGDLLVGADGARSITSVPVLKYVTDKYHEDRPPLQAVFGNYKVTGDDLLQQLNIAHSAYTVSSTEDDKRSFFAAIDHMDQDGKTAHCFWSLYWEDLHPGEPYWTQSATAQDLLEFVQKQTASFDPSLRLPIEKTTVDGIVLPPLSFHEVELQGSDLKPGRITCIGDAAHSMMPTRGQGGVSALHDAVDLAKAIAKIRDTGAKGKELEKIMAEYHEVMQGRALEAIHGARMNYKLGAEHRRVWTLAIKELPKDDIHEIKLLR</sequence>
<dbReference type="GO" id="GO:0071949">
    <property type="term" value="F:FAD binding"/>
    <property type="evidence" value="ECO:0007669"/>
    <property type="project" value="InterPro"/>
</dbReference>
<dbReference type="VEuPathDB" id="FungiDB:A1O9_04713"/>
<evidence type="ECO:0000256" key="3">
    <source>
        <dbReference type="ARBA" id="ARBA00022827"/>
    </source>
</evidence>
<dbReference type="GO" id="GO:0004497">
    <property type="term" value="F:monooxygenase activity"/>
    <property type="evidence" value="ECO:0007669"/>
    <property type="project" value="UniProtKB-KW"/>
</dbReference>
<dbReference type="PRINTS" id="PR00420">
    <property type="entry name" value="RNGMNOXGNASE"/>
</dbReference>
<dbReference type="HOGENOM" id="CLU_009665_3_2_1"/>
<dbReference type="EMBL" id="AMGV01000003">
    <property type="protein sequence ID" value="KEF59865.1"/>
    <property type="molecule type" value="Genomic_DNA"/>
</dbReference>
<reference evidence="7 8" key="1">
    <citation type="submission" date="2013-03" db="EMBL/GenBank/DDBJ databases">
        <title>The Genome Sequence of Exophiala aquamarina CBS 119918.</title>
        <authorList>
            <consortium name="The Broad Institute Genomics Platform"/>
            <person name="Cuomo C."/>
            <person name="de Hoog S."/>
            <person name="Gorbushina A."/>
            <person name="Walker B."/>
            <person name="Young S.K."/>
            <person name="Zeng Q."/>
            <person name="Gargeya S."/>
            <person name="Fitzgerald M."/>
            <person name="Haas B."/>
            <person name="Abouelleil A."/>
            <person name="Allen A.W."/>
            <person name="Alvarado L."/>
            <person name="Arachchi H.M."/>
            <person name="Berlin A.M."/>
            <person name="Chapman S.B."/>
            <person name="Gainer-Dewar J."/>
            <person name="Goldberg J."/>
            <person name="Griggs A."/>
            <person name="Gujja S."/>
            <person name="Hansen M."/>
            <person name="Howarth C."/>
            <person name="Imamovic A."/>
            <person name="Ireland A."/>
            <person name="Larimer J."/>
            <person name="McCowan C."/>
            <person name="Murphy C."/>
            <person name="Pearson M."/>
            <person name="Poon T.W."/>
            <person name="Priest M."/>
            <person name="Roberts A."/>
            <person name="Saif S."/>
            <person name="Shea T."/>
            <person name="Sisk P."/>
            <person name="Sykes S."/>
            <person name="Wortman J."/>
            <person name="Nusbaum C."/>
            <person name="Birren B."/>
        </authorList>
    </citation>
    <scope>NUCLEOTIDE SEQUENCE [LARGE SCALE GENOMIC DNA]</scope>
    <source>
        <strain evidence="7 8">CBS 119918</strain>
    </source>
</reference>
<dbReference type="Pfam" id="PF13450">
    <property type="entry name" value="NAD_binding_8"/>
    <property type="match status" value="1"/>
</dbReference>
<evidence type="ECO:0000256" key="4">
    <source>
        <dbReference type="ARBA" id="ARBA00023002"/>
    </source>
</evidence>
<dbReference type="GeneID" id="25279642"/>
<name>A0A072PWB5_9EURO</name>
<protein>
    <recommendedName>
        <fullName evidence="6">FAD-binding domain-containing protein</fullName>
    </recommendedName>
</protein>
<dbReference type="OrthoDB" id="47494at2759"/>
<dbReference type="RefSeq" id="XP_013262455.1">
    <property type="nucleotide sequence ID" value="XM_013407001.1"/>
</dbReference>
<keyword evidence="3" id="KW-0274">FAD</keyword>
<evidence type="ECO:0000256" key="5">
    <source>
        <dbReference type="ARBA" id="ARBA00023033"/>
    </source>
</evidence>
<dbReference type="InterPro" id="IPR002938">
    <property type="entry name" value="FAD-bd"/>
</dbReference>
<comment type="caution">
    <text evidence="7">The sequence shown here is derived from an EMBL/GenBank/DDBJ whole genome shotgun (WGS) entry which is preliminary data.</text>
</comment>
<evidence type="ECO:0000259" key="6">
    <source>
        <dbReference type="Pfam" id="PF01494"/>
    </source>
</evidence>
<dbReference type="AlphaFoldDB" id="A0A072PWB5"/>
<dbReference type="Gene3D" id="3.50.50.60">
    <property type="entry name" value="FAD/NAD(P)-binding domain"/>
    <property type="match status" value="1"/>
</dbReference>
<evidence type="ECO:0000256" key="1">
    <source>
        <dbReference type="ARBA" id="ARBA00001974"/>
    </source>
</evidence>
<comment type="cofactor">
    <cofactor evidence="1">
        <name>FAD</name>
        <dbReference type="ChEBI" id="CHEBI:57692"/>
    </cofactor>
</comment>
<dbReference type="Pfam" id="PF01494">
    <property type="entry name" value="FAD_binding_3"/>
    <property type="match status" value="1"/>
</dbReference>
<keyword evidence="8" id="KW-1185">Reference proteome</keyword>
<dbReference type="PANTHER" id="PTHR47178">
    <property type="entry name" value="MONOOXYGENASE, FAD-BINDING"/>
    <property type="match status" value="1"/>
</dbReference>
<feature type="domain" description="FAD-binding" evidence="6">
    <location>
        <begin position="121"/>
        <end position="368"/>
    </location>
</feature>
<organism evidence="7 8">
    <name type="scientific">Exophiala aquamarina CBS 119918</name>
    <dbReference type="NCBI Taxonomy" id="1182545"/>
    <lineage>
        <taxon>Eukaryota</taxon>
        <taxon>Fungi</taxon>
        <taxon>Dikarya</taxon>
        <taxon>Ascomycota</taxon>
        <taxon>Pezizomycotina</taxon>
        <taxon>Eurotiomycetes</taxon>
        <taxon>Chaetothyriomycetidae</taxon>
        <taxon>Chaetothyriales</taxon>
        <taxon>Herpotrichiellaceae</taxon>
        <taxon>Exophiala</taxon>
    </lineage>
</organism>
<keyword evidence="2" id="KW-0285">Flavoprotein</keyword>
<dbReference type="PANTHER" id="PTHR47178:SF6">
    <property type="entry name" value="FAD-BINDING DOMAIN-CONTAINING PROTEIN"/>
    <property type="match status" value="1"/>
</dbReference>
<accession>A0A072PWB5</accession>
<dbReference type="SUPFAM" id="SSF51905">
    <property type="entry name" value="FAD/NAD(P)-binding domain"/>
    <property type="match status" value="1"/>
</dbReference>